<dbReference type="Pfam" id="PF00172">
    <property type="entry name" value="Zn_clus"/>
    <property type="match status" value="1"/>
</dbReference>
<evidence type="ECO:0000313" key="3">
    <source>
        <dbReference type="EMBL" id="KAF2273832.1"/>
    </source>
</evidence>
<evidence type="ECO:0000256" key="1">
    <source>
        <dbReference type="ARBA" id="ARBA00023242"/>
    </source>
</evidence>
<keyword evidence="4" id="KW-1185">Reference proteome</keyword>
<dbReference type="Proteomes" id="UP000800097">
    <property type="component" value="Unassembled WGS sequence"/>
</dbReference>
<accession>A0A6A6JBM3</accession>
<name>A0A6A6JBM3_WESOR</name>
<organism evidence="3 4">
    <name type="scientific">Westerdykella ornata</name>
    <dbReference type="NCBI Taxonomy" id="318751"/>
    <lineage>
        <taxon>Eukaryota</taxon>
        <taxon>Fungi</taxon>
        <taxon>Dikarya</taxon>
        <taxon>Ascomycota</taxon>
        <taxon>Pezizomycotina</taxon>
        <taxon>Dothideomycetes</taxon>
        <taxon>Pleosporomycetidae</taxon>
        <taxon>Pleosporales</taxon>
        <taxon>Sporormiaceae</taxon>
        <taxon>Westerdykella</taxon>
    </lineage>
</organism>
<reference evidence="3" key="1">
    <citation type="journal article" date="2020" name="Stud. Mycol.">
        <title>101 Dothideomycetes genomes: a test case for predicting lifestyles and emergence of pathogens.</title>
        <authorList>
            <person name="Haridas S."/>
            <person name="Albert R."/>
            <person name="Binder M."/>
            <person name="Bloem J."/>
            <person name="Labutti K."/>
            <person name="Salamov A."/>
            <person name="Andreopoulos B."/>
            <person name="Baker S."/>
            <person name="Barry K."/>
            <person name="Bills G."/>
            <person name="Bluhm B."/>
            <person name="Cannon C."/>
            <person name="Castanera R."/>
            <person name="Culley D."/>
            <person name="Daum C."/>
            <person name="Ezra D."/>
            <person name="Gonzalez J."/>
            <person name="Henrissat B."/>
            <person name="Kuo A."/>
            <person name="Liang C."/>
            <person name="Lipzen A."/>
            <person name="Lutzoni F."/>
            <person name="Magnuson J."/>
            <person name="Mondo S."/>
            <person name="Nolan M."/>
            <person name="Ohm R."/>
            <person name="Pangilinan J."/>
            <person name="Park H.-J."/>
            <person name="Ramirez L."/>
            <person name="Alfaro M."/>
            <person name="Sun H."/>
            <person name="Tritt A."/>
            <person name="Yoshinaga Y."/>
            <person name="Zwiers L.-H."/>
            <person name="Turgeon B."/>
            <person name="Goodwin S."/>
            <person name="Spatafora J."/>
            <person name="Crous P."/>
            <person name="Grigoriev I."/>
        </authorList>
    </citation>
    <scope>NUCLEOTIDE SEQUENCE</scope>
    <source>
        <strain evidence="3">CBS 379.55</strain>
    </source>
</reference>
<dbReference type="PANTHER" id="PTHR38111">
    <property type="entry name" value="ZN(2)-C6 FUNGAL-TYPE DOMAIN-CONTAINING PROTEIN-RELATED"/>
    <property type="match status" value="1"/>
</dbReference>
<dbReference type="SMART" id="SM00066">
    <property type="entry name" value="GAL4"/>
    <property type="match status" value="1"/>
</dbReference>
<dbReference type="CDD" id="cd00067">
    <property type="entry name" value="GAL4"/>
    <property type="match status" value="1"/>
</dbReference>
<dbReference type="GeneID" id="54554883"/>
<dbReference type="GO" id="GO:0008270">
    <property type="term" value="F:zinc ion binding"/>
    <property type="evidence" value="ECO:0007669"/>
    <property type="project" value="InterPro"/>
</dbReference>
<dbReference type="InterPro" id="IPR001138">
    <property type="entry name" value="Zn2Cys6_DnaBD"/>
</dbReference>
<dbReference type="InterPro" id="IPR053178">
    <property type="entry name" value="Osmoadaptation_assoc"/>
</dbReference>
<keyword evidence="1" id="KW-0539">Nucleus</keyword>
<dbReference type="InterPro" id="IPR036864">
    <property type="entry name" value="Zn2-C6_fun-type_DNA-bd_sf"/>
</dbReference>
<evidence type="ECO:0000313" key="4">
    <source>
        <dbReference type="Proteomes" id="UP000800097"/>
    </source>
</evidence>
<dbReference type="AlphaFoldDB" id="A0A6A6JBM3"/>
<evidence type="ECO:0000259" key="2">
    <source>
        <dbReference type="PROSITE" id="PS50048"/>
    </source>
</evidence>
<proteinExistence type="predicted"/>
<dbReference type="PROSITE" id="PS50048">
    <property type="entry name" value="ZN2_CY6_FUNGAL_2"/>
    <property type="match status" value="1"/>
</dbReference>
<gene>
    <name evidence="3" type="ORF">EI97DRAFT_469313</name>
</gene>
<dbReference type="RefSeq" id="XP_033651371.1">
    <property type="nucleotide sequence ID" value="XM_033801708.1"/>
</dbReference>
<dbReference type="Gene3D" id="4.10.240.10">
    <property type="entry name" value="Zn(2)-C6 fungal-type DNA-binding domain"/>
    <property type="match status" value="1"/>
</dbReference>
<protein>
    <recommendedName>
        <fullName evidence="2">Zn(2)-C6 fungal-type domain-containing protein</fullName>
    </recommendedName>
</protein>
<feature type="domain" description="Zn(2)-C6 fungal-type" evidence="2">
    <location>
        <begin position="9"/>
        <end position="37"/>
    </location>
</feature>
<dbReference type="PROSITE" id="PS00463">
    <property type="entry name" value="ZN2_CY6_FUNGAL_1"/>
    <property type="match status" value="1"/>
</dbReference>
<dbReference type="EMBL" id="ML986507">
    <property type="protein sequence ID" value="KAF2273832.1"/>
    <property type="molecule type" value="Genomic_DNA"/>
</dbReference>
<dbReference type="GO" id="GO:0000981">
    <property type="term" value="F:DNA-binding transcription factor activity, RNA polymerase II-specific"/>
    <property type="evidence" value="ECO:0007669"/>
    <property type="project" value="InterPro"/>
</dbReference>
<sequence>MVGTPRRTGCDTCRIRKKKCGEEYPECKACVSAKFPCPGYAKNWKFVPQNERLASMYKPHLHGSKRRRTGAVAVTWWSVEKDPYAVADLSKDNGFQHYFQPGICIFGPSGHERTAYLLGSLLHDCTARIAVPLVAQGSFYEELPRRLGRNPALDASVACLCHIWLDVAMKRNTDSKAVALYVGGLKALATCLDDARTQYESETICASIILQMCELALNADNGRWANLTRGTKLLIQNCGPDRFTSPFEHSMLDSQRAYFICHDMNDSQHCFLSQPEWRQVFSDTPTFPTERASFSLRSAACDLFVDVPEILFQGTRLRDEEREGPESRLQLLHQATTMHDAIEAWYHENLLPLISSDPSIPNEAQNASQRRYDDILMAVLDSISNTVLVSLRLLMACLMSDLPAGYPGRPDIPVPRLSMAERLVVSQSALAHVQRHSQLASKPLEFSLNLIRSYTNGAWAGGI</sequence>
<dbReference type="OrthoDB" id="4314040at2759"/>
<dbReference type="SUPFAM" id="SSF57701">
    <property type="entry name" value="Zn2/Cys6 DNA-binding domain"/>
    <property type="match status" value="1"/>
</dbReference>